<dbReference type="Pfam" id="PF09423">
    <property type="entry name" value="PhoD"/>
    <property type="match status" value="1"/>
</dbReference>
<evidence type="ECO:0000259" key="1">
    <source>
        <dbReference type="Pfam" id="PF09423"/>
    </source>
</evidence>
<feature type="domain" description="PhoD-like phosphatase metallophosphatase" evidence="1">
    <location>
        <begin position="2"/>
        <end position="162"/>
    </location>
</feature>
<dbReference type="PANTHER" id="PTHR33987">
    <property type="entry name" value="CALCINEURIN-LIKE METALLO-PHOSPHOESTERASE SUPERFAMILY PROTEIN"/>
    <property type="match status" value="1"/>
</dbReference>
<gene>
    <name evidence="2" type="ORF">ACHAW5_001351</name>
</gene>
<keyword evidence="3" id="KW-1185">Reference proteome</keyword>
<proteinExistence type="predicted"/>
<name>A0ABD3NZU2_9STRA</name>
<dbReference type="Proteomes" id="UP001530315">
    <property type="component" value="Unassembled WGS sequence"/>
</dbReference>
<comment type="caution">
    <text evidence="2">The sequence shown here is derived from an EMBL/GenBank/DDBJ whole genome shotgun (WGS) entry which is preliminary data.</text>
</comment>
<dbReference type="PANTHER" id="PTHR33987:SF1">
    <property type="entry name" value="CALCINEURIN-LIKE METALLO-PHOSPHOESTERASE SUPERFAMILY PROTEIN"/>
    <property type="match status" value="1"/>
</dbReference>
<dbReference type="InterPro" id="IPR018946">
    <property type="entry name" value="PhoD-like_MPP"/>
</dbReference>
<reference evidence="2 3" key="1">
    <citation type="submission" date="2024-10" db="EMBL/GenBank/DDBJ databases">
        <title>Updated reference genomes for cyclostephanoid diatoms.</title>
        <authorList>
            <person name="Roberts W.R."/>
            <person name="Alverson A.J."/>
        </authorList>
    </citation>
    <scope>NUCLEOTIDE SEQUENCE [LARGE SCALE GENOMIC DNA]</scope>
    <source>
        <strain evidence="2 3">AJA276-08</strain>
    </source>
</reference>
<organism evidence="2 3">
    <name type="scientific">Stephanodiscus triporus</name>
    <dbReference type="NCBI Taxonomy" id="2934178"/>
    <lineage>
        <taxon>Eukaryota</taxon>
        <taxon>Sar</taxon>
        <taxon>Stramenopiles</taxon>
        <taxon>Ochrophyta</taxon>
        <taxon>Bacillariophyta</taxon>
        <taxon>Coscinodiscophyceae</taxon>
        <taxon>Thalassiosirophycidae</taxon>
        <taxon>Stephanodiscales</taxon>
        <taxon>Stephanodiscaceae</taxon>
        <taxon>Stephanodiscus</taxon>
    </lineage>
</organism>
<dbReference type="InterPro" id="IPR038607">
    <property type="entry name" value="PhoD-like_sf"/>
</dbReference>
<dbReference type="Gene3D" id="3.60.21.70">
    <property type="entry name" value="PhoD-like phosphatase"/>
    <property type="match status" value="1"/>
</dbReference>
<protein>
    <recommendedName>
        <fullName evidence="1">PhoD-like phosphatase metallophosphatase domain-containing protein</fullName>
    </recommendedName>
</protein>
<evidence type="ECO:0000313" key="3">
    <source>
        <dbReference type="Proteomes" id="UP001530315"/>
    </source>
</evidence>
<evidence type="ECO:0000313" key="2">
    <source>
        <dbReference type="EMBL" id="KAL3780884.1"/>
    </source>
</evidence>
<accession>A0ABD3NZU2</accession>
<dbReference type="AlphaFoldDB" id="A0ABD3NZU2"/>
<sequence length="200" mass="22179">MWDDHDWLGDNQDSKDKGAAAVAKQSYTLGIPHYALGSSLLDETHSAKYQAFTIGTVRFIMTDLRSESVRSTELYSGKMYSQQQKEWFFNKLSQAAEFDYVVWVSTRPWTDSVEVGLDSWGGFVSDCDELSSHIAATIETGPRNLLVLSGDNHMVAFNDGSNTDFSGQDDFPGGFPLLHSGPTSNYGSGLYNFSTRKQTT</sequence>
<dbReference type="EMBL" id="JALLAZ020001093">
    <property type="protein sequence ID" value="KAL3780884.1"/>
    <property type="molecule type" value="Genomic_DNA"/>
</dbReference>
<dbReference type="InterPro" id="IPR029052">
    <property type="entry name" value="Metallo-depent_PP-like"/>
</dbReference>
<dbReference type="SUPFAM" id="SSF56300">
    <property type="entry name" value="Metallo-dependent phosphatases"/>
    <property type="match status" value="1"/>
</dbReference>